<comment type="caution">
    <text evidence="1">The sequence shown here is derived from an EMBL/GenBank/DDBJ whole genome shotgun (WGS) entry which is preliminary data.</text>
</comment>
<gene>
    <name evidence="1" type="ORF">Y5W_03640</name>
</gene>
<sequence>AWAPPLSMPRGRLLEAVLVPRPDRLAPLLRRYLPDWDALLLPDDEALFGPGAAKLVLLTSYRQRVPVFGPGADFVHAGSVASAYLDLSDLARAALERLEARRRDGEWPAQGFAGHYSLAVNDHVARAYDLNLVERARLQRILETSP</sequence>
<feature type="non-terminal residue" evidence="1">
    <location>
        <position position="1"/>
    </location>
</feature>
<keyword evidence="2" id="KW-1185">Reference proteome</keyword>
<reference evidence="1 2" key="1">
    <citation type="submission" date="2012-09" db="EMBL/GenBank/DDBJ databases">
        <title>Genome Sequence of alkane-degrading Bacterium Alcanivorax sp. 521-1.</title>
        <authorList>
            <person name="Lai Q."/>
            <person name="Shao Z."/>
        </authorList>
    </citation>
    <scope>NUCLEOTIDE SEQUENCE [LARGE SCALE GENOMIC DNA]</scope>
    <source>
        <strain evidence="1 2">521-1</strain>
    </source>
</reference>
<protein>
    <submittedName>
        <fullName evidence="1">Uncharacterized protein</fullName>
    </submittedName>
</protein>
<accession>A0ABS0AW36</accession>
<dbReference type="Proteomes" id="UP000662703">
    <property type="component" value="Unassembled WGS sequence"/>
</dbReference>
<dbReference type="Gene3D" id="3.40.50.2300">
    <property type="match status" value="1"/>
</dbReference>
<dbReference type="EMBL" id="ARXX01000092">
    <property type="protein sequence ID" value="MBF5058346.1"/>
    <property type="molecule type" value="Genomic_DNA"/>
</dbReference>
<name>A0ABS0AW36_9GAMM</name>
<evidence type="ECO:0000313" key="1">
    <source>
        <dbReference type="EMBL" id="MBF5058346.1"/>
    </source>
</evidence>
<evidence type="ECO:0000313" key="2">
    <source>
        <dbReference type="Proteomes" id="UP000662703"/>
    </source>
</evidence>
<proteinExistence type="predicted"/>
<organism evidence="1 2">
    <name type="scientific">Alloalcanivorax profundimaris</name>
    <dbReference type="NCBI Taxonomy" id="2735259"/>
    <lineage>
        <taxon>Bacteria</taxon>
        <taxon>Pseudomonadati</taxon>
        <taxon>Pseudomonadota</taxon>
        <taxon>Gammaproteobacteria</taxon>
        <taxon>Oceanospirillales</taxon>
        <taxon>Alcanivoracaceae</taxon>
        <taxon>Alloalcanivorax</taxon>
    </lineage>
</organism>